<accession>A0A221KG31</accession>
<evidence type="ECO:0000256" key="1">
    <source>
        <dbReference type="ARBA" id="ARBA00022448"/>
    </source>
</evidence>
<evidence type="ECO:0000256" key="5">
    <source>
        <dbReference type="ARBA" id="ARBA00023004"/>
    </source>
</evidence>
<dbReference type="AlphaFoldDB" id="A0A221KG31"/>
<evidence type="ECO:0000256" key="8">
    <source>
        <dbReference type="SAM" id="SignalP"/>
    </source>
</evidence>
<dbReference type="Gene3D" id="1.20.120.10">
    <property type="entry name" value="Cytochrome c/b562"/>
    <property type="match status" value="1"/>
</dbReference>
<keyword evidence="2 7" id="KW-0349">Heme</keyword>
<keyword evidence="3 6" id="KW-0479">Metal-binding</keyword>
<sequence>MCMLCFSWRNCMKRLILVATAAASMVMALPASAQFKKPEDAVHYRKAAFTLMSAHFGRIGAMVKGTVPFDAKAAAANADVVSAVATLPWSAFGEGTGVGRSEAKPEVWSQPDKFKAGADKMVEAVGKLNAAAKSGNLDQLKVAFGETAKTCKGCHEAFKKD</sequence>
<feature type="signal peptide" evidence="8">
    <location>
        <begin position="1"/>
        <end position="33"/>
    </location>
</feature>
<evidence type="ECO:0000313" key="9">
    <source>
        <dbReference type="EMBL" id="ASM77803.1"/>
    </source>
</evidence>
<name>A0A221KG31_VITFI</name>
<dbReference type="Proteomes" id="UP000199729">
    <property type="component" value="Chromosome"/>
</dbReference>
<comment type="PTM">
    <text evidence="7">Binds 1 heme group per subunit.</text>
</comment>
<keyword evidence="8" id="KW-0732">Signal</keyword>
<evidence type="ECO:0000256" key="4">
    <source>
        <dbReference type="ARBA" id="ARBA00022982"/>
    </source>
</evidence>
<dbReference type="GO" id="GO:0005506">
    <property type="term" value="F:iron ion binding"/>
    <property type="evidence" value="ECO:0007669"/>
    <property type="project" value="InterPro"/>
</dbReference>
<dbReference type="PIRSF" id="PIRSF000027">
    <property type="entry name" value="Cytc_c_prime"/>
    <property type="match status" value="1"/>
</dbReference>
<keyword evidence="10" id="KW-1185">Reference proteome</keyword>
<dbReference type="KEGG" id="vff:VITFI_CDS2025"/>
<organism evidence="9 10">
    <name type="scientific">Vitreoscilla filiformis</name>
    <dbReference type="NCBI Taxonomy" id="63"/>
    <lineage>
        <taxon>Bacteria</taxon>
        <taxon>Pseudomonadati</taxon>
        <taxon>Pseudomonadota</taxon>
        <taxon>Betaproteobacteria</taxon>
        <taxon>Neisseriales</taxon>
        <taxon>Neisseriaceae</taxon>
        <taxon>Vitreoscilla</taxon>
    </lineage>
</organism>
<dbReference type="EMBL" id="CP022423">
    <property type="protein sequence ID" value="ASM77803.1"/>
    <property type="molecule type" value="Genomic_DNA"/>
</dbReference>
<proteinExistence type="predicted"/>
<dbReference type="InterPro" id="IPR010980">
    <property type="entry name" value="Cyt_c/b562"/>
</dbReference>
<gene>
    <name evidence="9" type="ORF">VITFI_CDS2025</name>
</gene>
<dbReference type="SUPFAM" id="SSF47175">
    <property type="entry name" value="Cytochromes"/>
    <property type="match status" value="1"/>
</dbReference>
<dbReference type="InterPro" id="IPR012127">
    <property type="entry name" value="Cyt_c_prime"/>
</dbReference>
<dbReference type="GO" id="GO:0020037">
    <property type="term" value="F:heme binding"/>
    <property type="evidence" value="ECO:0007669"/>
    <property type="project" value="InterPro"/>
</dbReference>
<dbReference type="Pfam" id="PF01322">
    <property type="entry name" value="Cytochrom_C_2"/>
    <property type="match status" value="1"/>
</dbReference>
<evidence type="ECO:0000256" key="7">
    <source>
        <dbReference type="PIRSR" id="PIRSR000027-2"/>
    </source>
</evidence>
<keyword evidence="4" id="KW-0249">Electron transport</keyword>
<dbReference type="GO" id="GO:0009055">
    <property type="term" value="F:electron transfer activity"/>
    <property type="evidence" value="ECO:0007669"/>
    <property type="project" value="InterPro"/>
</dbReference>
<dbReference type="PROSITE" id="PS51009">
    <property type="entry name" value="CYTCII"/>
    <property type="match status" value="1"/>
</dbReference>
<evidence type="ECO:0000256" key="3">
    <source>
        <dbReference type="ARBA" id="ARBA00022723"/>
    </source>
</evidence>
<evidence type="ECO:0000313" key="10">
    <source>
        <dbReference type="Proteomes" id="UP000199729"/>
    </source>
</evidence>
<protein>
    <submittedName>
        <fullName evidence="9">Cytochrome C</fullName>
    </submittedName>
</protein>
<keyword evidence="1" id="KW-0813">Transport</keyword>
<dbReference type="GO" id="GO:0022900">
    <property type="term" value="P:electron transport chain"/>
    <property type="evidence" value="ECO:0007669"/>
    <property type="project" value="InterPro"/>
</dbReference>
<dbReference type="InterPro" id="IPR002321">
    <property type="entry name" value="Cyt_c_II"/>
</dbReference>
<feature type="binding site" description="covalent" evidence="7">
    <location>
        <position position="151"/>
    </location>
    <ligand>
        <name>heme c</name>
        <dbReference type="ChEBI" id="CHEBI:61717"/>
    </ligand>
</feature>
<keyword evidence="5 6" id="KW-0408">Iron</keyword>
<dbReference type="GO" id="GO:0042597">
    <property type="term" value="C:periplasmic space"/>
    <property type="evidence" value="ECO:0007669"/>
    <property type="project" value="InterPro"/>
</dbReference>
<reference evidence="9 10" key="1">
    <citation type="submission" date="2017-07" db="EMBL/GenBank/DDBJ databases">
        <title>Complete Genome Sequence of the cosmetic ferment Vitreoscilla filiformis (ATCC15551).</title>
        <authorList>
            <person name="Contreras S."/>
            <person name="Sagory-Zalkind P."/>
            <person name="Blanquart H."/>
            <person name="Iltis A."/>
            <person name="Morand S.C."/>
        </authorList>
    </citation>
    <scope>NUCLEOTIDE SEQUENCE [LARGE SCALE GENOMIC DNA]</scope>
    <source>
        <strain evidence="9 10">ATCC 15551</strain>
    </source>
</reference>
<feature type="binding site" description="axial binding residue" evidence="6">
    <location>
        <position position="155"/>
    </location>
    <ligand>
        <name>heme c</name>
        <dbReference type="ChEBI" id="CHEBI:61717"/>
    </ligand>
    <ligandPart>
        <name>Fe</name>
        <dbReference type="ChEBI" id="CHEBI:18248"/>
    </ligandPart>
</feature>
<evidence type="ECO:0000256" key="6">
    <source>
        <dbReference type="PIRSR" id="PIRSR000027-1"/>
    </source>
</evidence>
<evidence type="ECO:0000256" key="2">
    <source>
        <dbReference type="ARBA" id="ARBA00022617"/>
    </source>
</evidence>
<feature type="binding site" description="covalent" evidence="7">
    <location>
        <position position="154"/>
    </location>
    <ligand>
        <name>heme c</name>
        <dbReference type="ChEBI" id="CHEBI:61717"/>
    </ligand>
</feature>
<feature type="chain" id="PRO_5012510646" evidence="8">
    <location>
        <begin position="34"/>
        <end position="161"/>
    </location>
</feature>